<evidence type="ECO:0000256" key="3">
    <source>
        <dbReference type="ARBA" id="ARBA00022771"/>
    </source>
</evidence>
<keyword evidence="6" id="KW-0067">ATP-binding</keyword>
<keyword evidence="1" id="KW-0479">Metal-binding</keyword>
<feature type="domain" description="Helicase C-terminal" evidence="11">
    <location>
        <begin position="842"/>
        <end position="1006"/>
    </location>
</feature>
<keyword evidence="2" id="KW-0547">Nucleotide-binding</keyword>
<dbReference type="PROSITE" id="PS51192">
    <property type="entry name" value="HELICASE_ATP_BIND_1"/>
    <property type="match status" value="1"/>
</dbReference>
<dbReference type="SUPFAM" id="SSF57850">
    <property type="entry name" value="RING/U-box"/>
    <property type="match status" value="1"/>
</dbReference>
<dbReference type="InterPro" id="IPR001841">
    <property type="entry name" value="Znf_RING"/>
</dbReference>
<gene>
    <name evidence="12" type="ORF">MKZ38_003713</name>
</gene>
<dbReference type="PANTHER" id="PTHR45626:SF52">
    <property type="entry name" value="SINGLE-STRANDED DNA-DEPENDENT ATPASE (EUROFUNG)"/>
    <property type="match status" value="1"/>
</dbReference>
<feature type="domain" description="Helicase ATP-binding" evidence="10">
    <location>
        <begin position="415"/>
        <end position="603"/>
    </location>
</feature>
<dbReference type="GO" id="GO:0005524">
    <property type="term" value="F:ATP binding"/>
    <property type="evidence" value="ECO:0007669"/>
    <property type="project" value="UniProtKB-KW"/>
</dbReference>
<organism evidence="12 13">
    <name type="scientific">Zalerion maritima</name>
    <dbReference type="NCBI Taxonomy" id="339359"/>
    <lineage>
        <taxon>Eukaryota</taxon>
        <taxon>Fungi</taxon>
        <taxon>Dikarya</taxon>
        <taxon>Ascomycota</taxon>
        <taxon>Pezizomycotina</taxon>
        <taxon>Sordariomycetes</taxon>
        <taxon>Lulworthiomycetidae</taxon>
        <taxon>Lulworthiales</taxon>
        <taxon>Lulworthiaceae</taxon>
        <taxon>Zalerion</taxon>
    </lineage>
</organism>
<dbReference type="InterPro" id="IPR001650">
    <property type="entry name" value="Helicase_C-like"/>
</dbReference>
<dbReference type="GO" id="GO:0016787">
    <property type="term" value="F:hydrolase activity"/>
    <property type="evidence" value="ECO:0007669"/>
    <property type="project" value="UniProtKB-KW"/>
</dbReference>
<name>A0AAD5S4K9_9PEZI</name>
<dbReference type="SMART" id="SM00490">
    <property type="entry name" value="HELICc"/>
    <property type="match status" value="1"/>
</dbReference>
<dbReference type="PROSITE" id="PS00518">
    <property type="entry name" value="ZF_RING_1"/>
    <property type="match status" value="1"/>
</dbReference>
<dbReference type="Gene3D" id="3.40.50.10810">
    <property type="entry name" value="Tandem AAA-ATPase domain"/>
    <property type="match status" value="1"/>
</dbReference>
<dbReference type="GO" id="GO:0008270">
    <property type="term" value="F:zinc ion binding"/>
    <property type="evidence" value="ECO:0007669"/>
    <property type="project" value="UniProtKB-KW"/>
</dbReference>
<dbReference type="CDD" id="cd18008">
    <property type="entry name" value="DEXDc_SHPRH-like"/>
    <property type="match status" value="1"/>
</dbReference>
<feature type="compositionally biased region" description="Basic and acidic residues" evidence="8">
    <location>
        <begin position="76"/>
        <end position="85"/>
    </location>
</feature>
<dbReference type="SMART" id="SM00487">
    <property type="entry name" value="DEXDc"/>
    <property type="match status" value="1"/>
</dbReference>
<keyword evidence="3 7" id="KW-0863">Zinc-finger</keyword>
<dbReference type="InterPro" id="IPR049730">
    <property type="entry name" value="SNF2/RAD54-like_C"/>
</dbReference>
<proteinExistence type="predicted"/>
<feature type="domain" description="RING-type" evidence="9">
    <location>
        <begin position="763"/>
        <end position="812"/>
    </location>
</feature>
<dbReference type="CDD" id="cd18793">
    <property type="entry name" value="SF2_C_SNF"/>
    <property type="match status" value="1"/>
</dbReference>
<dbReference type="GO" id="GO:0008094">
    <property type="term" value="F:ATP-dependent activity, acting on DNA"/>
    <property type="evidence" value="ECO:0007669"/>
    <property type="project" value="TreeGrafter"/>
</dbReference>
<evidence type="ECO:0000256" key="1">
    <source>
        <dbReference type="ARBA" id="ARBA00022723"/>
    </source>
</evidence>
<reference evidence="12" key="1">
    <citation type="submission" date="2022-07" db="EMBL/GenBank/DDBJ databases">
        <title>Draft genome sequence of Zalerion maritima ATCC 34329, a (micro)plastics degrading marine fungus.</title>
        <authorList>
            <person name="Paco A."/>
            <person name="Goncalves M.F.M."/>
            <person name="Rocha-Santos T.A.P."/>
            <person name="Alves A."/>
        </authorList>
    </citation>
    <scope>NUCLEOTIDE SEQUENCE</scope>
    <source>
        <strain evidence="12">ATCC 34329</strain>
    </source>
</reference>
<dbReference type="PANTHER" id="PTHR45626">
    <property type="entry name" value="TRANSCRIPTION TERMINATION FACTOR 2-RELATED"/>
    <property type="match status" value="1"/>
</dbReference>
<feature type="compositionally biased region" description="Polar residues" evidence="8">
    <location>
        <begin position="97"/>
        <end position="108"/>
    </location>
</feature>
<dbReference type="InterPro" id="IPR027417">
    <property type="entry name" value="P-loop_NTPase"/>
</dbReference>
<evidence type="ECO:0000259" key="10">
    <source>
        <dbReference type="PROSITE" id="PS51192"/>
    </source>
</evidence>
<protein>
    <submittedName>
        <fullName evidence="12">SNF2 family N-terminal domain-containing protein</fullName>
    </submittedName>
</protein>
<dbReference type="PROSITE" id="PS50089">
    <property type="entry name" value="ZF_RING_2"/>
    <property type="match status" value="1"/>
</dbReference>
<evidence type="ECO:0000259" key="11">
    <source>
        <dbReference type="PROSITE" id="PS51194"/>
    </source>
</evidence>
<dbReference type="SUPFAM" id="SSF52540">
    <property type="entry name" value="P-loop containing nucleoside triphosphate hydrolases"/>
    <property type="match status" value="2"/>
</dbReference>
<evidence type="ECO:0000256" key="8">
    <source>
        <dbReference type="SAM" id="MobiDB-lite"/>
    </source>
</evidence>
<evidence type="ECO:0000256" key="5">
    <source>
        <dbReference type="ARBA" id="ARBA00022833"/>
    </source>
</evidence>
<evidence type="ECO:0000313" key="13">
    <source>
        <dbReference type="Proteomes" id="UP001201980"/>
    </source>
</evidence>
<dbReference type="InterPro" id="IPR038718">
    <property type="entry name" value="SNF2-like_sf"/>
</dbReference>
<dbReference type="Gene3D" id="3.40.50.300">
    <property type="entry name" value="P-loop containing nucleotide triphosphate hydrolases"/>
    <property type="match status" value="1"/>
</dbReference>
<evidence type="ECO:0000256" key="6">
    <source>
        <dbReference type="ARBA" id="ARBA00022840"/>
    </source>
</evidence>
<evidence type="ECO:0000313" key="12">
    <source>
        <dbReference type="EMBL" id="KAJ2905925.1"/>
    </source>
</evidence>
<feature type="compositionally biased region" description="Polar residues" evidence="8">
    <location>
        <begin position="29"/>
        <end position="50"/>
    </location>
</feature>
<dbReference type="AlphaFoldDB" id="A0AAD5S4K9"/>
<dbReference type="InterPro" id="IPR050628">
    <property type="entry name" value="SNF2_RAD54_helicase_TF"/>
</dbReference>
<evidence type="ECO:0000259" key="9">
    <source>
        <dbReference type="PROSITE" id="PS50089"/>
    </source>
</evidence>
<accession>A0AAD5S4K9</accession>
<dbReference type="PROSITE" id="PS51194">
    <property type="entry name" value="HELICASE_CTER"/>
    <property type="match status" value="1"/>
</dbReference>
<keyword evidence="4" id="KW-0378">Hydrolase</keyword>
<keyword evidence="13" id="KW-1185">Reference proteome</keyword>
<dbReference type="Pfam" id="PF00176">
    <property type="entry name" value="SNF2-rel_dom"/>
    <property type="match status" value="1"/>
</dbReference>
<dbReference type="EMBL" id="JAKWBI020000021">
    <property type="protein sequence ID" value="KAJ2905925.1"/>
    <property type="molecule type" value="Genomic_DNA"/>
</dbReference>
<evidence type="ECO:0000256" key="4">
    <source>
        <dbReference type="ARBA" id="ARBA00022801"/>
    </source>
</evidence>
<sequence length="1088" mass="120195">MSWKNHILNPVDEPPSPPPQTVDYPESQRYGQTAQFSSENVVPRTYTTTAGGSGGNAYPEEDAVMVDAPMSYSSSSRERTGRQHGTEPGYQDDASMLSVSQNQSSRGGSTPGVGTRVVDVDVDVGADETNGNTAPGEVICYGTVKTTRRGESCMIARLDVKLMGNMSDIDKKLAAPIGPNNLTPAVQQFSLSHQLGPGHVQLSFPSGLKFGQLRQKDSRNIDAIMSNPAHQAEFEAVAPTRTLRETIGKAKTNIDAMVQVSINVYGPRDQADNVGEKLSDAKMFLQPPDSARPVPYENPHILKFPDLNAASDVPIKVNSSAFSKRGTNNEVEDMQDFLNESVFPELRRNAELDSQAFQGALAIKTSLLLHQRKALNFMSQRETGNIDPAFLLWQETTTDEGRTVYRHRITSEESVARPDERGGGILADEMGMGKSLSVIALIMERATEGIKWANFENSRGDGHGQIRRYTKATLIIASSALIINTWESEIHQHLKRPEEVKVVRYHGPRSNIKLANLEEADIVVTTYNTLATEFAGGIHKSLLHSLKWCRIVLDEAHYIRRQATTFHKACHELEAESRWCLTGTPIQNRLDDIGALFAFIRIRPFHGMNAFRGYVTNPYVSGGQYRKRATDNLVALMDSLCLRRTRDEALDLPEPTQIMRPLDFTPQERAQYENTEEILSRIMKQRVGEYSRYHWEGRGAMSSAAHQTSSSQFGLFQVNLQLRILCNHGTFQQPFSWQRRSKRDLYEAEVADPATAGTGEQFCSGCGTLLPVGTDCRVSAKCAHLLCTDCLTNSSNSVSAVDGGTQTCPLCSVYGRLEPLGNGDEGEEDDDHYFRREGLSTKMTELVKDVKDGLEGSKSIIFSCWTRTLSLIARHLDAERIPYERIDGTCSLSDRQTKLNNFAGENGKPILIMTTGTGAFGLNLTTANRVFIVELQWNPSVENQAISRAIRLGQTEMVTVTRYYVKDTVEQQMMDQQEGKRRLASIGNALSKEVEMHYVDGSMSVSQGLIGCDKTSLNPAVSQTQQQAGAPGAGQHQFTSSRVSLLSLLPNNTLHFWIVDLTESGLRVNPIPSASLYPIGALGDLQPQ</sequence>
<evidence type="ECO:0000256" key="2">
    <source>
        <dbReference type="ARBA" id="ARBA00022741"/>
    </source>
</evidence>
<feature type="region of interest" description="Disordered" evidence="8">
    <location>
        <begin position="1"/>
        <end position="116"/>
    </location>
</feature>
<keyword evidence="5" id="KW-0862">Zinc</keyword>
<comment type="caution">
    <text evidence="12">The sequence shown here is derived from an EMBL/GenBank/DDBJ whole genome shotgun (WGS) entry which is preliminary data.</text>
</comment>
<dbReference type="InterPro" id="IPR014001">
    <property type="entry name" value="Helicase_ATP-bd"/>
</dbReference>
<dbReference type="InterPro" id="IPR000330">
    <property type="entry name" value="SNF2_N"/>
</dbReference>
<dbReference type="Proteomes" id="UP001201980">
    <property type="component" value="Unassembled WGS sequence"/>
</dbReference>
<evidence type="ECO:0000256" key="7">
    <source>
        <dbReference type="PROSITE-ProRule" id="PRU00175"/>
    </source>
</evidence>
<dbReference type="InterPro" id="IPR017907">
    <property type="entry name" value="Znf_RING_CS"/>
</dbReference>
<dbReference type="GO" id="GO:0006281">
    <property type="term" value="P:DNA repair"/>
    <property type="evidence" value="ECO:0007669"/>
    <property type="project" value="TreeGrafter"/>
</dbReference>
<dbReference type="GO" id="GO:0005634">
    <property type="term" value="C:nucleus"/>
    <property type="evidence" value="ECO:0007669"/>
    <property type="project" value="TreeGrafter"/>
</dbReference>
<dbReference type="Pfam" id="PF00271">
    <property type="entry name" value="Helicase_C"/>
    <property type="match status" value="1"/>
</dbReference>